<evidence type="ECO:0000256" key="1">
    <source>
        <dbReference type="ARBA" id="ARBA00004613"/>
    </source>
</evidence>
<dbReference type="InterPro" id="IPR028994">
    <property type="entry name" value="Integrin_alpha_N"/>
</dbReference>
<comment type="subcellular location">
    <subcellularLocation>
        <location evidence="1">Secreted</location>
    </subcellularLocation>
</comment>
<dbReference type="Proteomes" id="UP000265798">
    <property type="component" value="Unassembled WGS sequence"/>
</dbReference>
<dbReference type="NCBIfam" id="TIGR01643">
    <property type="entry name" value="YD_repeat_2x"/>
    <property type="match status" value="4"/>
</dbReference>
<evidence type="ECO:0000256" key="6">
    <source>
        <dbReference type="SAM" id="Phobius"/>
    </source>
</evidence>
<dbReference type="Pfam" id="PF25023">
    <property type="entry name" value="TEN_YD-shell"/>
    <property type="match status" value="1"/>
</dbReference>
<evidence type="ECO:0000313" key="9">
    <source>
        <dbReference type="Proteomes" id="UP000265798"/>
    </source>
</evidence>
<dbReference type="GO" id="GO:0005737">
    <property type="term" value="C:cytoplasm"/>
    <property type="evidence" value="ECO:0007669"/>
    <property type="project" value="InterPro"/>
</dbReference>
<keyword evidence="6" id="KW-0472">Membrane</keyword>
<dbReference type="InterPro" id="IPR050708">
    <property type="entry name" value="T6SS_VgrG/RHS"/>
</dbReference>
<dbReference type="RefSeq" id="WP_118970347.1">
    <property type="nucleotide sequence ID" value="NZ_QHCT01000008.1"/>
</dbReference>
<protein>
    <recommendedName>
        <fullName evidence="7">Teneurin-like YD-shell domain-containing protein</fullName>
    </recommendedName>
</protein>
<evidence type="ECO:0000313" key="8">
    <source>
        <dbReference type="EMBL" id="RHX85554.1"/>
    </source>
</evidence>
<dbReference type="Pfam" id="PF03534">
    <property type="entry name" value="SpvB"/>
    <property type="match status" value="1"/>
</dbReference>
<comment type="caution">
    <text evidence="8">The sequence shown here is derived from an EMBL/GenBank/DDBJ whole genome shotgun (WGS) entry which is preliminary data.</text>
</comment>
<evidence type="ECO:0000256" key="3">
    <source>
        <dbReference type="ARBA" id="ARBA00022737"/>
    </source>
</evidence>
<keyword evidence="5" id="KW-0175">Coiled coil</keyword>
<dbReference type="EMBL" id="QHCT01000008">
    <property type="protein sequence ID" value="RHX85554.1"/>
    <property type="molecule type" value="Genomic_DNA"/>
</dbReference>
<feature type="domain" description="Teneurin-like YD-shell" evidence="7">
    <location>
        <begin position="1420"/>
        <end position="1804"/>
    </location>
</feature>
<keyword evidence="6" id="KW-0812">Transmembrane</keyword>
<evidence type="ECO:0000256" key="5">
    <source>
        <dbReference type="SAM" id="Coils"/>
    </source>
</evidence>
<keyword evidence="4" id="KW-0843">Virulence</keyword>
<dbReference type="InterPro" id="IPR006530">
    <property type="entry name" value="YD"/>
</dbReference>
<keyword evidence="3" id="KW-0677">Repeat</keyword>
<dbReference type="PANTHER" id="PTHR32305:SF15">
    <property type="entry name" value="PROTEIN RHSA-RELATED"/>
    <property type="match status" value="1"/>
</dbReference>
<dbReference type="Pfam" id="PF05593">
    <property type="entry name" value="RHS_repeat"/>
    <property type="match status" value="1"/>
</dbReference>
<dbReference type="PANTHER" id="PTHR32305">
    <property type="match status" value="1"/>
</dbReference>
<accession>A0A396YW02</accession>
<feature type="transmembrane region" description="Helical" evidence="6">
    <location>
        <begin position="1950"/>
        <end position="1968"/>
    </location>
</feature>
<dbReference type="OrthoDB" id="311748at2"/>
<dbReference type="NCBIfam" id="TIGR03696">
    <property type="entry name" value="Rhs_assc_core"/>
    <property type="match status" value="1"/>
</dbReference>
<keyword evidence="2" id="KW-0964">Secreted</keyword>
<evidence type="ECO:0000256" key="4">
    <source>
        <dbReference type="ARBA" id="ARBA00023026"/>
    </source>
</evidence>
<dbReference type="InterPro" id="IPR022385">
    <property type="entry name" value="Rhs_assc_core"/>
</dbReference>
<feature type="coiled-coil region" evidence="5">
    <location>
        <begin position="637"/>
        <end position="664"/>
    </location>
</feature>
<evidence type="ECO:0000259" key="7">
    <source>
        <dbReference type="Pfam" id="PF25023"/>
    </source>
</evidence>
<dbReference type="SUPFAM" id="SSF69318">
    <property type="entry name" value="Integrin alpha N-terminal domain"/>
    <property type="match status" value="2"/>
</dbReference>
<dbReference type="GO" id="GO:0005576">
    <property type="term" value="C:extracellular region"/>
    <property type="evidence" value="ECO:0007669"/>
    <property type="project" value="UniProtKB-SubCell"/>
</dbReference>
<keyword evidence="6" id="KW-1133">Transmembrane helix</keyword>
<evidence type="ECO:0000256" key="2">
    <source>
        <dbReference type="ARBA" id="ARBA00022525"/>
    </source>
</evidence>
<reference evidence="9" key="1">
    <citation type="submission" date="2018-05" db="EMBL/GenBank/DDBJ databases">
        <title>Leptospira yasudae sp. nov. and Leptospira stimsonii sp. nov., two pathogenic species of the genus Leptospira isolated from environmental sources.</title>
        <authorList>
            <person name="Casanovas-Massana A."/>
            <person name="Hamond C."/>
            <person name="Santos L.A."/>
            <person name="Hacker K.P."/>
            <person name="Balassiano I."/>
            <person name="Medeiros M.A."/>
            <person name="Reis M.G."/>
            <person name="Ko A.I."/>
            <person name="Wunder E.A."/>
        </authorList>
    </citation>
    <scope>NUCLEOTIDE SEQUENCE [LARGE SCALE GENOMIC DNA]</scope>
    <source>
        <strain evidence="9">Yale</strain>
    </source>
</reference>
<dbReference type="InterPro" id="IPR003284">
    <property type="entry name" value="Sal_SpvB"/>
</dbReference>
<sequence length="2323" mass="251244">MKSRGLRIFTLSFVILFVLNFSVVRTVRNFFSSMAAAVTTGIPQKLPVIEANHDGSASTSIPIDVPQGTKGVIPSLALSYNSRGGNGVLGVGWDLSGIHTISRNPSYGISYNGTDSYSSSLAGELIDVSGNRSAFHSRKESWILFVPQGTCGDGPCSWVATDKDGKKFTFGGTPDSRIGAIGRTAGSIREWALSREEDSFGNGYNVTYTPMDNTNGDYYPSTISYNDRQIQFSYENRNDKFPSYSQGSIVKTQKRLDTIEIFISGSSFRKYDLDYTTGPVTGRSILQSLKRSGSNNFGVENYDDLTFSYSDHAGQFSIVGVGTANRSNTGTMAVFVPDFLLDIANVFFNQELPYHPSFLDSNVDLAMQFIVKMPVPDRNACNAGLASCLCAIIPMCTGGNPAFFNYVATNCAAFQGWGGVNGCLNGIDTALVAWVSMDVNGDGISDFATLNGDQNNGSIHLSGNIIQNNGSSFPFADSASLPIFYNTFYQAVDLNGDSKTDFAYEYNGSLWVIYSNGTSFSSPTQFGNVNMDGAVRNMTIFSPYEYQYQYSPQNPTPVTNDRALKDYFADLNGDNLVDFIHYSGGSFQVYINRKTFFDNPISIGGFSDSFINAMIDMTGDGKADHVQLVQSFDNSVLIGLSGQRDALNNQMNILQQQNQRAQDVVDLIASGNAASINPTEFQYLIDYFNIHCGLGCILTVVALQGSSGGTTLTPANAASLTNDLQNIVANEIGPLAQQSQTISTQIGTILAAGTGGNATYSIQIRSFNTSNGTSQVRSYPISGPVDPFKSTLTDANGDGNLDLVTFSGTQAVVSLFTGNGFTSPIYSSLNSGDPTKLIQFNFGEVNGDGFPDLVLMNLGNHQYETYLSKGDGSFVLNSTYSFGSFSFNEFNDAAGIKRSDSYQIWISDMNNDGISDLSVAYISADKTVGQVSYRYNAARNSGEDMLQVVSNNSGGQRSLVQYGLASLHAGAVVSGSGNYPNVPNTSPSYLAVQTTQELSAGIIKRTNYQYSNDRMFLGTRGIGRSLGFASVKETDVDTGFYSITDYIQNDYRLAGVPQGSRSYNASNNLLSSSNNSSFSFPNPFGTEIAVAGSVNSSFYQNGSLVTTSSKAITYDSFGFATSETDSLGSHTVTNTTQYSHDTAAWRIGRVLRSRKNVDGTWVSDSQLSYSGDKVLTQTQFPSSASPLTSTFGYDSFGNVTSVTDPSGGVSTIVYDSSFNLFPVTKTNAVGHSSTCVYDPELGLELTKTDPNGATTSMSYDAYGRILSITYPGNASPNEMYSYTNTGLFDLNNLANNESVTKNVIDSVSGNTSTTQTFEDPMGKTIRSISNTSLSGVNQIQDSVYDYAQGKLIQQSNSYLSIQTPQQTRYQYNDPDGNLTTILEPSANGTIQTNVTNSGFTETKTTLYPDGLTSTVSETKNELGQIVSRTNQGRTTQYSYSPFGGIASVTDPGGLTTTFGYDSLGRKVSTQDPNSGTITLTYDSNWRIASQTDARGKAISFTYDGLGRILTQSTNGPEAPVQFVYDDGSVPFSKGRVTQVTDGTGKTEFTYSQKGEVIQKKKYIDDIIAIFKTDYDSLSRPLTQTFPDGTKTHNLYSINGTVSNITIDSADGTSVGHSVVSYQGPYLDTNGNPSIKRVTGNGVTMEIAYEPIERKPIAIVTKKPDGSVIGNTEYTYDGKRNITKIDDKLNPGRTQTFTLDNLDRVTSATGKYGTQNYSYSANGNLLQKGNFTHSYGDGNHANAVTAATSASTGTMNYTYDASGNMVSRNGDVLRYDSFGKLIEITPNGVTSSINYNYDYSGNRIKTVSDAALTTTYSFGDSYEIVRASGLPEKHTIYVKGIEGEIVAQWTREDATLQLTDSSLEKENQVATSIVGTLAKPFCKDVEIDCGDYWKSRIGKQVYSFLGYSSYFQEGVPTKLYNAIYFLILLGILYLAYPYFLRGNALLQEMSWKGAGTPALILAMFVITSLPGCGILPGGNGSGDPPWVLALGANVNPSVPSIQNGNSGSSGGGINGGAPVNGMFFYHPDHLGSVTMITDGYGNPASGPEPGVSYVSYEPYGSINRNDSYGPDIFRYKYTGQIEDKESGLYFYKARYYEPTLGRFLQADSQVMPDSPNGMNRYMYVDGNPAKLRDPSGHVGLPGLIHMFNRIVGHAMGKDFGQHGINKVGHGISNGVNGAISKSSRWVAGRTSVRSWVRPIVKHQINERYGNKAFIDSKIQGAIFLKIQIEVSKSKGLKVDEDKEWQNFFQDLASDYVSNYVEGAVISHFALGKVTNAMNSALGDASAVAIVVNPYVGALSYAYVVGKRFYRLYKLQKKAEELQGE</sequence>
<feature type="transmembrane region" description="Helical" evidence="6">
    <location>
        <begin position="1918"/>
        <end position="1938"/>
    </location>
</feature>
<dbReference type="InterPro" id="IPR031325">
    <property type="entry name" value="RHS_repeat"/>
</dbReference>
<proteinExistence type="predicted"/>
<dbReference type="InterPro" id="IPR056823">
    <property type="entry name" value="TEN-like_YD-shell"/>
</dbReference>
<name>A0A396YW02_9LEPT</name>
<dbReference type="Gene3D" id="2.180.10.10">
    <property type="entry name" value="RHS repeat-associated core"/>
    <property type="match status" value="3"/>
</dbReference>
<organism evidence="8 9">
    <name type="scientific">Leptospira stimsonii</name>
    <dbReference type="NCBI Taxonomy" id="2202203"/>
    <lineage>
        <taxon>Bacteria</taxon>
        <taxon>Pseudomonadati</taxon>
        <taxon>Spirochaetota</taxon>
        <taxon>Spirochaetia</taxon>
        <taxon>Leptospirales</taxon>
        <taxon>Leptospiraceae</taxon>
        <taxon>Leptospira</taxon>
    </lineage>
</organism>
<gene>
    <name evidence="8" type="ORF">DLM75_20370</name>
</gene>